<dbReference type="AlphaFoldDB" id="A0A174HRV8"/>
<evidence type="ECO:0000256" key="1">
    <source>
        <dbReference type="SAM" id="MobiDB-lite"/>
    </source>
</evidence>
<dbReference type="InterPro" id="IPR005883">
    <property type="entry name" value="PilM"/>
</dbReference>
<evidence type="ECO:0000313" key="3">
    <source>
        <dbReference type="Proteomes" id="UP000095594"/>
    </source>
</evidence>
<dbReference type="InterPro" id="IPR007813">
    <property type="entry name" value="PilN"/>
</dbReference>
<gene>
    <name evidence="2" type="ORF">ERS852471_02223</name>
</gene>
<reference evidence="2 3" key="1">
    <citation type="submission" date="2015-09" db="EMBL/GenBank/DDBJ databases">
        <authorList>
            <consortium name="Pathogen Informatics"/>
        </authorList>
    </citation>
    <scope>NUCLEOTIDE SEQUENCE [LARGE SCALE GENOMIC DNA]</scope>
    <source>
        <strain evidence="2 3">2789STDY5834856</strain>
    </source>
</reference>
<protein>
    <submittedName>
        <fullName evidence="2">Type IV pilus assembly protein PilM</fullName>
    </submittedName>
</protein>
<organism evidence="2 3">
    <name type="scientific">Clostridium disporicum</name>
    <dbReference type="NCBI Taxonomy" id="84024"/>
    <lineage>
        <taxon>Bacteria</taxon>
        <taxon>Bacillati</taxon>
        <taxon>Bacillota</taxon>
        <taxon>Clostridia</taxon>
        <taxon>Eubacteriales</taxon>
        <taxon>Clostridiaceae</taxon>
        <taxon>Clostridium</taxon>
    </lineage>
</organism>
<dbReference type="PANTHER" id="PTHR32432:SF3">
    <property type="entry name" value="ETHANOLAMINE UTILIZATION PROTEIN EUTJ"/>
    <property type="match status" value="1"/>
</dbReference>
<dbReference type="Pfam" id="PF05137">
    <property type="entry name" value="PilN"/>
    <property type="match status" value="1"/>
</dbReference>
<dbReference type="Gene3D" id="3.30.420.40">
    <property type="match status" value="2"/>
</dbReference>
<feature type="compositionally biased region" description="Polar residues" evidence="1">
    <location>
        <begin position="523"/>
        <end position="548"/>
    </location>
</feature>
<dbReference type="Pfam" id="PF11104">
    <property type="entry name" value="PilM_2"/>
    <property type="match status" value="1"/>
</dbReference>
<proteinExistence type="predicted"/>
<dbReference type="Gene3D" id="3.30.1490.300">
    <property type="match status" value="1"/>
</dbReference>
<dbReference type="RefSeq" id="WP_055266559.1">
    <property type="nucleotide sequence ID" value="NZ_CABIXQ010000015.1"/>
</dbReference>
<dbReference type="OrthoDB" id="1906326at2"/>
<sequence>MGVNNKKLAIQITDSAINILIANKNKIFESTSIDLDDGIYSDGNILDIDRLVHKLNEYLDVNARDVKNVSFVLAGSDIITRYIEVPILKEDALRQAVHFEFNQFIPEIDDYYMDYEIVEKINTKEKKAYKIVLVAAGREKINEFVKIADKIDKELDVIDTLSNSLVRNLKSSKYLVTEESTGIIYLGADSSILSIVEDKALKFEKNIPYGINNIFYETYDEVAATTVDNVLDYSQKSKISFEALLSNINNIIRFYNSDRTNRPISNLVIISVNNTIEGIERYFEKYFELPCVAVNQSSDLNLKVRFNERFTTFMPCYGLLLRGNDKKLLNLNPIVINKEENKENLDRSLLRATTLVICVMAAASIPFFIMNKIISKDISGLEAEVAKYTEIVQKNTELKTNNARVESFINRIECVGDNATKTSVIISKLNSYVPKEITFNSMSFSDSGSISISGESTTYYSIPEFLANLQMSDEFSNAKIINITPIEKIVVTTNLRSIASSGNNEVTSVTKVEEDSKKIVEENTYSNVGKGTNEENITLSGSSASNAQSTNGIGSSNNTNTTLSYNFSISIEGVNKDGTGAK</sequence>
<dbReference type="InterPro" id="IPR050696">
    <property type="entry name" value="FtsA/MreB"/>
</dbReference>
<feature type="region of interest" description="Disordered" evidence="1">
    <location>
        <begin position="523"/>
        <end position="559"/>
    </location>
</feature>
<evidence type="ECO:0000313" key="2">
    <source>
        <dbReference type="EMBL" id="CUO75639.1"/>
    </source>
</evidence>
<name>A0A174HRV8_9CLOT</name>
<dbReference type="EMBL" id="CYZX01000015">
    <property type="protein sequence ID" value="CUO75639.1"/>
    <property type="molecule type" value="Genomic_DNA"/>
</dbReference>
<dbReference type="PANTHER" id="PTHR32432">
    <property type="entry name" value="CELL DIVISION PROTEIN FTSA-RELATED"/>
    <property type="match status" value="1"/>
</dbReference>
<feature type="compositionally biased region" description="Low complexity" evidence="1">
    <location>
        <begin position="549"/>
        <end position="559"/>
    </location>
</feature>
<accession>A0A174HRV8</accession>
<dbReference type="Proteomes" id="UP000095594">
    <property type="component" value="Unassembled WGS sequence"/>
</dbReference>